<dbReference type="Proteomes" id="UP001324634">
    <property type="component" value="Chromosome"/>
</dbReference>
<evidence type="ECO:0000256" key="3">
    <source>
        <dbReference type="ARBA" id="ARBA00022729"/>
    </source>
</evidence>
<dbReference type="EMBL" id="CP139487">
    <property type="protein sequence ID" value="WPU63229.1"/>
    <property type="molecule type" value="Genomic_DNA"/>
</dbReference>
<evidence type="ECO:0000256" key="5">
    <source>
        <dbReference type="ARBA" id="ARBA00023180"/>
    </source>
</evidence>
<dbReference type="Pfam" id="PF05577">
    <property type="entry name" value="Peptidase_S28"/>
    <property type="match status" value="1"/>
</dbReference>
<keyword evidence="5" id="KW-0325">Glycoprotein</keyword>
<keyword evidence="8" id="KW-1185">Reference proteome</keyword>
<evidence type="ECO:0000256" key="2">
    <source>
        <dbReference type="ARBA" id="ARBA00022670"/>
    </source>
</evidence>
<accession>A0AAX4HJ28</accession>
<dbReference type="GO" id="GO:0008239">
    <property type="term" value="F:dipeptidyl-peptidase activity"/>
    <property type="evidence" value="ECO:0007669"/>
    <property type="project" value="TreeGrafter"/>
</dbReference>
<proteinExistence type="inferred from homology"/>
<dbReference type="Gene3D" id="1.20.120.980">
    <property type="entry name" value="Serine carboxypeptidase S28, SKS domain"/>
    <property type="match status" value="1"/>
</dbReference>
<evidence type="ECO:0000256" key="1">
    <source>
        <dbReference type="ARBA" id="ARBA00011079"/>
    </source>
</evidence>
<gene>
    <name evidence="7" type="ORF">SOO65_11090</name>
</gene>
<protein>
    <submittedName>
        <fullName evidence="7">S28 family serine protease</fullName>
    </submittedName>
</protein>
<evidence type="ECO:0000256" key="6">
    <source>
        <dbReference type="SAM" id="SignalP"/>
    </source>
</evidence>
<dbReference type="InterPro" id="IPR008758">
    <property type="entry name" value="Peptidase_S28"/>
</dbReference>
<keyword evidence="3 6" id="KW-0732">Signal</keyword>
<dbReference type="GO" id="GO:0006508">
    <property type="term" value="P:proteolysis"/>
    <property type="evidence" value="ECO:0007669"/>
    <property type="project" value="UniProtKB-KW"/>
</dbReference>
<dbReference type="PANTHER" id="PTHR11010">
    <property type="entry name" value="PROTEASE S28 PRO-X CARBOXYPEPTIDASE-RELATED"/>
    <property type="match status" value="1"/>
</dbReference>
<evidence type="ECO:0000313" key="8">
    <source>
        <dbReference type="Proteomes" id="UP001324634"/>
    </source>
</evidence>
<keyword evidence="2 7" id="KW-0645">Protease</keyword>
<sequence length="469" mass="51942">MSFKFLALGLTLVASVNALAVNHGHFFHKQSLLMQSNSPEGAHLKLRADGTMRSEEVGFYNQKLDHRNPNSPIFKQRFFVDSKYASGPDAPVFLIICGEWNCGGTGSSSFVESMAKNMKGHLVSLEHRFYGESLPTANLTAQNLQHLSLEAALMDLATFQQDLMKTRGWTGKWIVTGGSYAGTLAAFYRLKFPTLAAGALASSAPVLMKNRFSEYDAHIASVINKTTCGDKVREAVKLIEDKLETPEGTNEVKTLFKATNVVNNKDFLYVVADMLAAAVQYGRDKVFCQALTSNSDLIQGYAKGGLAVLTSMGSTPFEISLAVAERENVTADDNMRQWMWQSCRQFGWFQVANGTGNGTSRSSQIDLAYHQEVCARLYKQPMTANESLNRSYYNQLFSPVMNNIIFTNGSNDPWLTLSVTERTTQRNPGFDLFMIQGAAHCDDLRLSMNNPAMMSAQAEIVKVVTEWLK</sequence>
<dbReference type="RefSeq" id="WP_321389554.1">
    <property type="nucleotide sequence ID" value="NZ_CP139487.1"/>
</dbReference>
<dbReference type="GO" id="GO:0070008">
    <property type="term" value="F:serine-type exopeptidase activity"/>
    <property type="evidence" value="ECO:0007669"/>
    <property type="project" value="InterPro"/>
</dbReference>
<dbReference type="KEGG" id="psti:SOO65_11090"/>
<dbReference type="PANTHER" id="PTHR11010:SF117">
    <property type="entry name" value="SERINE PROTEASE 16"/>
    <property type="match status" value="1"/>
</dbReference>
<comment type="similarity">
    <text evidence="1">Belongs to the peptidase S28 family.</text>
</comment>
<dbReference type="SUPFAM" id="SSF53474">
    <property type="entry name" value="alpha/beta-Hydrolases"/>
    <property type="match status" value="1"/>
</dbReference>
<dbReference type="InterPro" id="IPR029058">
    <property type="entry name" value="AB_hydrolase_fold"/>
</dbReference>
<dbReference type="InterPro" id="IPR042269">
    <property type="entry name" value="Ser_carbopepase_S28_SKS"/>
</dbReference>
<name>A0AAX4HJ28_9BACT</name>
<dbReference type="AlphaFoldDB" id="A0AAX4HJ28"/>
<reference evidence="7 8" key="1">
    <citation type="submission" date="2023-11" db="EMBL/GenBank/DDBJ databases">
        <title>Peredibacter starrii A3.12.</title>
        <authorList>
            <person name="Mitchell R.J."/>
        </authorList>
    </citation>
    <scope>NUCLEOTIDE SEQUENCE [LARGE SCALE GENOMIC DNA]</scope>
    <source>
        <strain evidence="7 8">A3.12</strain>
    </source>
</reference>
<organism evidence="7 8">
    <name type="scientific">Peredibacter starrii</name>
    <dbReference type="NCBI Taxonomy" id="28202"/>
    <lineage>
        <taxon>Bacteria</taxon>
        <taxon>Pseudomonadati</taxon>
        <taxon>Bdellovibrionota</taxon>
        <taxon>Bacteriovoracia</taxon>
        <taxon>Bacteriovoracales</taxon>
        <taxon>Bacteriovoracaceae</taxon>
        <taxon>Peredibacter</taxon>
    </lineage>
</organism>
<evidence type="ECO:0000313" key="7">
    <source>
        <dbReference type="EMBL" id="WPU63229.1"/>
    </source>
</evidence>
<dbReference type="Gene3D" id="3.40.50.1820">
    <property type="entry name" value="alpha/beta hydrolase"/>
    <property type="match status" value="1"/>
</dbReference>
<evidence type="ECO:0000256" key="4">
    <source>
        <dbReference type="ARBA" id="ARBA00022801"/>
    </source>
</evidence>
<feature type="signal peptide" evidence="6">
    <location>
        <begin position="1"/>
        <end position="20"/>
    </location>
</feature>
<keyword evidence="4" id="KW-0378">Hydrolase</keyword>
<feature type="chain" id="PRO_5043455582" evidence="6">
    <location>
        <begin position="21"/>
        <end position="469"/>
    </location>
</feature>